<reference evidence="1" key="1">
    <citation type="submission" date="2023-10" db="EMBL/GenBank/DDBJ databases">
        <authorList>
            <person name="Chen Y."/>
            <person name="Shah S."/>
            <person name="Dougan E. K."/>
            <person name="Thang M."/>
            <person name="Chan C."/>
        </authorList>
    </citation>
    <scope>NUCLEOTIDE SEQUENCE [LARGE SCALE GENOMIC DNA]</scope>
</reference>
<evidence type="ECO:0000313" key="1">
    <source>
        <dbReference type="EMBL" id="CAK0808096.1"/>
    </source>
</evidence>
<accession>A0ABN9QSR3</accession>
<keyword evidence="2" id="KW-1185">Reference proteome</keyword>
<proteinExistence type="predicted"/>
<organism evidence="1 2">
    <name type="scientific">Prorocentrum cordatum</name>
    <dbReference type="NCBI Taxonomy" id="2364126"/>
    <lineage>
        <taxon>Eukaryota</taxon>
        <taxon>Sar</taxon>
        <taxon>Alveolata</taxon>
        <taxon>Dinophyceae</taxon>
        <taxon>Prorocentrales</taxon>
        <taxon>Prorocentraceae</taxon>
        <taxon>Prorocentrum</taxon>
    </lineage>
</organism>
<evidence type="ECO:0000313" key="2">
    <source>
        <dbReference type="Proteomes" id="UP001189429"/>
    </source>
</evidence>
<gene>
    <name evidence="1" type="ORF">PCOR1329_LOCUS13785</name>
</gene>
<sequence length="103" mass="11955">MGSRDLANATGVHCWARTERIVEDLRTCLERYECRAGGNVSWPKFDRLQEKEKAGKLNKNPTAHTSCTEYFDEETEALVRKHDSLMFGFFEPAFWQPQRCCHA</sequence>
<name>A0ABN9QSR3_9DINO</name>
<protein>
    <submittedName>
        <fullName evidence="1">Uncharacterized protein</fullName>
    </submittedName>
</protein>
<dbReference type="EMBL" id="CAUYUJ010004091">
    <property type="protein sequence ID" value="CAK0808096.1"/>
    <property type="molecule type" value="Genomic_DNA"/>
</dbReference>
<comment type="caution">
    <text evidence="1">The sequence shown here is derived from an EMBL/GenBank/DDBJ whole genome shotgun (WGS) entry which is preliminary data.</text>
</comment>
<dbReference type="Proteomes" id="UP001189429">
    <property type="component" value="Unassembled WGS sequence"/>
</dbReference>